<comment type="caution">
    <text evidence="2">The sequence shown here is derived from an EMBL/GenBank/DDBJ whole genome shotgun (WGS) entry which is preliminary data.</text>
</comment>
<protein>
    <recommendedName>
        <fullName evidence="4">DUF2214 domain-containing protein</fullName>
    </recommendedName>
</protein>
<gene>
    <name evidence="2" type="ORF">CUN51_03135</name>
</gene>
<feature type="transmembrane region" description="Helical" evidence="1">
    <location>
        <begin position="21"/>
        <end position="45"/>
    </location>
</feature>
<dbReference type="Proteomes" id="UP000228921">
    <property type="component" value="Unassembled WGS sequence"/>
</dbReference>
<evidence type="ECO:0000313" key="3">
    <source>
        <dbReference type="Proteomes" id="UP000228921"/>
    </source>
</evidence>
<accession>A0A2M8P321</accession>
<keyword evidence="1" id="KW-1133">Transmembrane helix</keyword>
<dbReference type="EMBL" id="PGTK01000002">
    <property type="protein sequence ID" value="PJF31949.1"/>
    <property type="molecule type" value="Genomic_DNA"/>
</dbReference>
<evidence type="ECO:0000313" key="2">
    <source>
        <dbReference type="EMBL" id="PJF31949.1"/>
    </source>
</evidence>
<reference evidence="2 3" key="1">
    <citation type="submission" date="2017-11" db="EMBL/GenBank/DDBJ databases">
        <title>Evolution of Phototrophy in the Chloroflexi Phylum Driven by Horizontal Gene Transfer.</title>
        <authorList>
            <person name="Ward L.M."/>
            <person name="Hemp J."/>
            <person name="Shih P.M."/>
            <person name="Mcglynn S.E."/>
            <person name="Fischer W."/>
        </authorList>
    </citation>
    <scope>NUCLEOTIDE SEQUENCE [LARGE SCALE GENOMIC DNA]</scope>
    <source>
        <strain evidence="2">CP2_2F</strain>
    </source>
</reference>
<feature type="transmembrane region" description="Helical" evidence="1">
    <location>
        <begin position="65"/>
        <end position="86"/>
    </location>
</feature>
<feature type="transmembrane region" description="Helical" evidence="1">
    <location>
        <begin position="138"/>
        <end position="158"/>
    </location>
</feature>
<sequence>MDALLEWLSQTPLARWMQNEVWAYPIAEIVHIFGIGLLVGAAALFDLRLLGVGRGALSVTFAVRFLLRTARVGFVIAVSSGALLFLTNTFGFAANRAFQVKMLLLMAALANILIFHFGVYRSVARWDVNAPTPLPARLAALISLISWLAIIAAGRLIAYV</sequence>
<evidence type="ECO:0008006" key="4">
    <source>
        <dbReference type="Google" id="ProtNLM"/>
    </source>
</evidence>
<feature type="transmembrane region" description="Helical" evidence="1">
    <location>
        <begin position="98"/>
        <end position="118"/>
    </location>
</feature>
<keyword evidence="1" id="KW-0812">Transmembrane</keyword>
<evidence type="ECO:0000256" key="1">
    <source>
        <dbReference type="SAM" id="Phobius"/>
    </source>
</evidence>
<dbReference type="AlphaFoldDB" id="A0A2M8P321"/>
<proteinExistence type="predicted"/>
<keyword evidence="1" id="KW-0472">Membrane</keyword>
<name>A0A2M8P321_9CHLR</name>
<organism evidence="2 3">
    <name type="scientific">Candidatus Thermofonsia Clade 1 bacterium</name>
    <dbReference type="NCBI Taxonomy" id="2364210"/>
    <lineage>
        <taxon>Bacteria</taxon>
        <taxon>Bacillati</taxon>
        <taxon>Chloroflexota</taxon>
        <taxon>Candidatus Thermofontia</taxon>
        <taxon>Candidatus Thermofonsia Clade 1</taxon>
    </lineage>
</organism>